<reference evidence="2 3" key="1">
    <citation type="submission" date="2017-01" db="EMBL/GenBank/DDBJ databases">
        <title>A new Hymenobacter.</title>
        <authorList>
            <person name="Liang Y."/>
            <person name="Feng F."/>
        </authorList>
    </citation>
    <scope>NUCLEOTIDE SEQUENCE [LARGE SCALE GENOMIC DNA]</scope>
    <source>
        <strain evidence="2">MIMBbqt21</strain>
    </source>
</reference>
<dbReference type="Proteomes" id="UP000194873">
    <property type="component" value="Unassembled WGS sequence"/>
</dbReference>
<comment type="caution">
    <text evidence="2">The sequence shown here is derived from an EMBL/GenBank/DDBJ whole genome shotgun (WGS) entry which is preliminary data.</text>
</comment>
<keyword evidence="1" id="KW-1133">Transmembrane helix</keyword>
<dbReference type="RefSeq" id="WP_086594119.1">
    <property type="nucleotide sequence ID" value="NZ_MTSE01000004.1"/>
</dbReference>
<proteinExistence type="predicted"/>
<evidence type="ECO:0000256" key="1">
    <source>
        <dbReference type="SAM" id="Phobius"/>
    </source>
</evidence>
<accession>A0A243WEX5</accession>
<keyword evidence="1" id="KW-0472">Membrane</keyword>
<dbReference type="AlphaFoldDB" id="A0A243WEX5"/>
<organism evidence="2 3">
    <name type="scientific">Hymenobacter crusticola</name>
    <dbReference type="NCBI Taxonomy" id="1770526"/>
    <lineage>
        <taxon>Bacteria</taxon>
        <taxon>Pseudomonadati</taxon>
        <taxon>Bacteroidota</taxon>
        <taxon>Cytophagia</taxon>
        <taxon>Cytophagales</taxon>
        <taxon>Hymenobacteraceae</taxon>
        <taxon>Hymenobacter</taxon>
    </lineage>
</organism>
<gene>
    <name evidence="2" type="ORF">BXP70_11115</name>
</gene>
<protein>
    <submittedName>
        <fullName evidence="2">Uncharacterized protein</fullName>
    </submittedName>
</protein>
<sequence>MKSVRQAIQKSWFPELRILRSDLGTSLQLGEPLSLTALTRHLDQPEERRFQAPLDADALHGEVEFIIRSDGTYTFRGHVRATGFPSFAYRVQATIRSPSAGIVVMAQTSGRVFGTDTPGDRQRSWEENNSSPSLRQFWMGLRADARLETNLQKDLSGVTGAVVDVVTVIIETYVAAQFAGAVGAVLVLGVELGAAAGQTFINPNVLAGITVGAGILLVFGPGAIIPALVAGTGTALLADIRSRSMNEAEIALARTVFRDTLPFERIKITDLYTPSHNASGFVAREFVVPGIDGSILVNMGKNFDHTLEVDAQRGVRDAYPNAGEVFIHELTHAWQIHHSSFTPGLLCEALLNRNYHYDKARVSARAPWSDFGPEEQASIVNEWFGANNNSNLESPQALNDERFFYVAQNIRVGHT</sequence>
<dbReference type="OrthoDB" id="4317910at2"/>
<keyword evidence="3" id="KW-1185">Reference proteome</keyword>
<name>A0A243WEX5_9BACT</name>
<feature type="transmembrane region" description="Helical" evidence="1">
    <location>
        <begin position="178"/>
        <end position="201"/>
    </location>
</feature>
<feature type="transmembrane region" description="Helical" evidence="1">
    <location>
        <begin position="213"/>
        <end position="238"/>
    </location>
</feature>
<dbReference type="EMBL" id="MTSE01000004">
    <property type="protein sequence ID" value="OUJ74263.1"/>
    <property type="molecule type" value="Genomic_DNA"/>
</dbReference>
<evidence type="ECO:0000313" key="3">
    <source>
        <dbReference type="Proteomes" id="UP000194873"/>
    </source>
</evidence>
<keyword evidence="1" id="KW-0812">Transmembrane</keyword>
<evidence type="ECO:0000313" key="2">
    <source>
        <dbReference type="EMBL" id="OUJ74263.1"/>
    </source>
</evidence>